<sequence>MSHHEEAYLCLLCLRDSTRRIARLYWTYINLRTLSGEVPPILVVMLSVLCDKQDGLHQRLLDSYPDDMEQGKWHDQGEQNRKLSEMTDETQQELQKICMTEMTMIALVGKMMEQ</sequence>
<accession>A0ABT3N1X5</accession>
<evidence type="ECO:0000313" key="3">
    <source>
        <dbReference type="Proteomes" id="UP001209854"/>
    </source>
</evidence>
<organism evidence="2 3">
    <name type="scientific">Endozoicomonas gorgoniicola</name>
    <dbReference type="NCBI Taxonomy" id="1234144"/>
    <lineage>
        <taxon>Bacteria</taxon>
        <taxon>Pseudomonadati</taxon>
        <taxon>Pseudomonadota</taxon>
        <taxon>Gammaproteobacteria</taxon>
        <taxon>Oceanospirillales</taxon>
        <taxon>Endozoicomonadaceae</taxon>
        <taxon>Endozoicomonas</taxon>
    </lineage>
</organism>
<feature type="compositionally biased region" description="Basic and acidic residues" evidence="1">
    <location>
        <begin position="69"/>
        <end position="85"/>
    </location>
</feature>
<evidence type="ECO:0000313" key="2">
    <source>
        <dbReference type="EMBL" id="MCW7555621.1"/>
    </source>
</evidence>
<name>A0ABT3N1X5_9GAMM</name>
<proteinExistence type="predicted"/>
<dbReference type="Proteomes" id="UP001209854">
    <property type="component" value="Unassembled WGS sequence"/>
</dbReference>
<reference evidence="2 3" key="1">
    <citation type="submission" date="2022-10" db="EMBL/GenBank/DDBJ databases">
        <title>High-quality genome sequences of two octocoral-associated bacteria, Endozoicomonas euniceicola EF212 and Endozoicomonas gorgoniicola PS125.</title>
        <authorList>
            <person name="Chiou Y.-J."/>
            <person name="Chen Y.-H."/>
        </authorList>
    </citation>
    <scope>NUCLEOTIDE SEQUENCE [LARGE SCALE GENOMIC DNA]</scope>
    <source>
        <strain evidence="2 3">PS125</strain>
    </source>
</reference>
<gene>
    <name evidence="2" type="ORF">NX722_23945</name>
</gene>
<dbReference type="RefSeq" id="WP_262565370.1">
    <property type="nucleotide sequence ID" value="NZ_JAPFCC010000001.1"/>
</dbReference>
<protein>
    <submittedName>
        <fullName evidence="2">Uncharacterized protein</fullName>
    </submittedName>
</protein>
<evidence type="ECO:0000256" key="1">
    <source>
        <dbReference type="SAM" id="MobiDB-lite"/>
    </source>
</evidence>
<comment type="caution">
    <text evidence="2">The sequence shown here is derived from an EMBL/GenBank/DDBJ whole genome shotgun (WGS) entry which is preliminary data.</text>
</comment>
<keyword evidence="3" id="KW-1185">Reference proteome</keyword>
<dbReference type="EMBL" id="JAPFCC010000001">
    <property type="protein sequence ID" value="MCW7555621.1"/>
    <property type="molecule type" value="Genomic_DNA"/>
</dbReference>
<feature type="region of interest" description="Disordered" evidence="1">
    <location>
        <begin position="67"/>
        <end position="87"/>
    </location>
</feature>